<dbReference type="Gene3D" id="3.10.450.50">
    <property type="match status" value="1"/>
</dbReference>
<dbReference type="EMBL" id="QFRJ01000018">
    <property type="protein sequence ID" value="PWH81375.1"/>
    <property type="molecule type" value="Genomic_DNA"/>
</dbReference>
<evidence type="ECO:0008006" key="3">
    <source>
        <dbReference type="Google" id="ProtNLM"/>
    </source>
</evidence>
<dbReference type="Proteomes" id="UP000245370">
    <property type="component" value="Unassembled WGS sequence"/>
</dbReference>
<keyword evidence="2" id="KW-1185">Reference proteome</keyword>
<organism evidence="1 2">
    <name type="scientific">Brumimicrobium oceani</name>
    <dbReference type="NCBI Taxonomy" id="2100725"/>
    <lineage>
        <taxon>Bacteria</taxon>
        <taxon>Pseudomonadati</taxon>
        <taxon>Bacteroidota</taxon>
        <taxon>Flavobacteriia</taxon>
        <taxon>Flavobacteriales</taxon>
        <taxon>Crocinitomicaceae</taxon>
        <taxon>Brumimicrobium</taxon>
    </lineage>
</organism>
<reference evidence="1 2" key="2">
    <citation type="submission" date="2018-05" db="EMBL/GenBank/DDBJ databases">
        <authorList>
            <person name="Lanie J.A."/>
            <person name="Ng W.-L."/>
            <person name="Kazmierczak K.M."/>
            <person name="Andrzejewski T.M."/>
            <person name="Davidsen T.M."/>
            <person name="Wayne K.J."/>
            <person name="Tettelin H."/>
            <person name="Glass J.I."/>
            <person name="Rusch D."/>
            <person name="Podicherti R."/>
            <person name="Tsui H.-C.T."/>
            <person name="Winkler M.E."/>
        </authorList>
    </citation>
    <scope>NUCLEOTIDE SEQUENCE [LARGE SCALE GENOMIC DNA]</scope>
    <source>
        <strain evidence="1 2">C305</strain>
    </source>
</reference>
<protein>
    <recommendedName>
        <fullName evidence="3">DUF4783 domain-containing protein</fullName>
    </recommendedName>
</protein>
<reference evidence="1 2" key="1">
    <citation type="submission" date="2018-05" db="EMBL/GenBank/DDBJ databases">
        <title>Brumimicrobium oceani sp. nov., isolated from coastal sediment.</title>
        <authorList>
            <person name="Kou Y."/>
        </authorList>
    </citation>
    <scope>NUCLEOTIDE SEQUENCE [LARGE SCALE GENOMIC DNA]</scope>
    <source>
        <strain evidence="1 2">C305</strain>
    </source>
</reference>
<dbReference type="AlphaFoldDB" id="A0A2U2X0R1"/>
<sequence length="135" mass="15105">MPWNEKKTMNYIITSILSLIFAFNAIFTIPYQEVESAFSQGNAAKIMNLGTTKMLISIEGMEGVYSKSQGTQVLNSFFKNNPPKSFSFGFKGKNSGASTFAMGEYRSGNVFRVSIKFKNMNTQHQIESITINSQK</sequence>
<evidence type="ECO:0000313" key="1">
    <source>
        <dbReference type="EMBL" id="PWH81375.1"/>
    </source>
</evidence>
<dbReference type="InterPro" id="IPR031977">
    <property type="entry name" value="DUF4783"/>
</dbReference>
<evidence type="ECO:0000313" key="2">
    <source>
        <dbReference type="Proteomes" id="UP000245370"/>
    </source>
</evidence>
<name>A0A2U2X0R1_9FLAO</name>
<proteinExistence type="predicted"/>
<comment type="caution">
    <text evidence="1">The sequence shown here is derived from an EMBL/GenBank/DDBJ whole genome shotgun (WGS) entry which is preliminary data.</text>
</comment>
<accession>A0A2U2X0R1</accession>
<dbReference type="Pfam" id="PF16022">
    <property type="entry name" value="DUF4783"/>
    <property type="match status" value="1"/>
</dbReference>
<gene>
    <name evidence="1" type="ORF">DIT68_15215</name>
</gene>